<evidence type="ECO:0000256" key="3">
    <source>
        <dbReference type="ARBA" id="ARBA00023242"/>
    </source>
</evidence>
<keyword evidence="10" id="KW-1185">Reference proteome</keyword>
<keyword evidence="5" id="KW-0812">Transmembrane</keyword>
<dbReference type="EMBL" id="UYRX01000200">
    <property type="protein sequence ID" value="VDK77271.1"/>
    <property type="molecule type" value="Genomic_DNA"/>
</dbReference>
<name>A0A3P6UIV8_LITSI</name>
<gene>
    <name evidence="9" type="ORF">NLS_LOCUS3598</name>
</gene>
<dbReference type="Proteomes" id="UP000277928">
    <property type="component" value="Unassembled WGS sequence"/>
</dbReference>
<evidence type="ECO:0000259" key="6">
    <source>
        <dbReference type="PROSITE" id="PS51192"/>
    </source>
</evidence>
<dbReference type="InterPro" id="IPR001650">
    <property type="entry name" value="Helicase_C-like"/>
</dbReference>
<evidence type="ECO:0000313" key="9">
    <source>
        <dbReference type="EMBL" id="VDK77271.1"/>
    </source>
</evidence>
<dbReference type="OrthoDB" id="2801544at2759"/>
<keyword evidence="5" id="KW-0472">Membrane</keyword>
<dbReference type="Pfam" id="PF00271">
    <property type="entry name" value="Helicase_C"/>
    <property type="match status" value="1"/>
</dbReference>
<organism evidence="9 10">
    <name type="scientific">Litomosoides sigmodontis</name>
    <name type="common">Filarial nematode worm</name>
    <dbReference type="NCBI Taxonomy" id="42156"/>
    <lineage>
        <taxon>Eukaryota</taxon>
        <taxon>Metazoa</taxon>
        <taxon>Ecdysozoa</taxon>
        <taxon>Nematoda</taxon>
        <taxon>Chromadorea</taxon>
        <taxon>Rhabditida</taxon>
        <taxon>Spirurina</taxon>
        <taxon>Spiruromorpha</taxon>
        <taxon>Filarioidea</taxon>
        <taxon>Onchocercidae</taxon>
        <taxon>Litomosoides</taxon>
    </lineage>
</organism>
<dbReference type="OMA" id="SKMFPNY"/>
<proteinExistence type="inferred from homology"/>
<dbReference type="PANTHER" id="PTHR45766:SF6">
    <property type="entry name" value="SWI_SNF-RELATED MATRIX-ASSOCIATED ACTIN-DEPENDENT REGULATOR OF CHROMATIN SUBFAMILY A-LIKE PROTEIN 1"/>
    <property type="match status" value="1"/>
</dbReference>
<dbReference type="InterPro" id="IPR049730">
    <property type="entry name" value="SNF2/RAD54-like_C"/>
</dbReference>
<dbReference type="Gene3D" id="3.40.50.10810">
    <property type="entry name" value="Tandem AAA-ATPase domain"/>
    <property type="match status" value="2"/>
</dbReference>
<evidence type="ECO:0000256" key="5">
    <source>
        <dbReference type="SAM" id="Phobius"/>
    </source>
</evidence>
<evidence type="ECO:0000256" key="4">
    <source>
        <dbReference type="PROSITE-ProRule" id="PRU00800"/>
    </source>
</evidence>
<evidence type="ECO:0000259" key="7">
    <source>
        <dbReference type="PROSITE" id="PS51194"/>
    </source>
</evidence>
<dbReference type="SMART" id="SM00490">
    <property type="entry name" value="HELICc"/>
    <property type="match status" value="1"/>
</dbReference>
<dbReference type="PROSITE" id="PS51467">
    <property type="entry name" value="HARP"/>
    <property type="match status" value="1"/>
</dbReference>
<reference evidence="9 10" key="1">
    <citation type="submission" date="2018-08" db="EMBL/GenBank/DDBJ databases">
        <authorList>
            <person name="Laetsch R D."/>
            <person name="Stevens L."/>
            <person name="Kumar S."/>
            <person name="Blaxter L. M."/>
        </authorList>
    </citation>
    <scope>NUCLEOTIDE SEQUENCE [LARGE SCALE GENOMIC DNA]</scope>
</reference>
<dbReference type="STRING" id="42156.A0A3P6UIV8"/>
<dbReference type="SUPFAM" id="SSF52540">
    <property type="entry name" value="P-loop containing nucleoside triphosphate hydrolases"/>
    <property type="match status" value="2"/>
</dbReference>
<comment type="similarity">
    <text evidence="4">Belongs to the SNF2/RAD54 helicase family. SMARCAL1 subfamily.</text>
</comment>
<evidence type="ECO:0000313" key="10">
    <source>
        <dbReference type="Proteomes" id="UP000277928"/>
    </source>
</evidence>
<dbReference type="Gene3D" id="3.40.50.300">
    <property type="entry name" value="P-loop containing nucleotide triphosphate hydrolases"/>
    <property type="match status" value="1"/>
</dbReference>
<keyword evidence="5" id="KW-1133">Transmembrane helix</keyword>
<accession>A0A3P6UIV8</accession>
<dbReference type="GO" id="GO:0006281">
    <property type="term" value="P:DNA repair"/>
    <property type="evidence" value="ECO:0007669"/>
    <property type="project" value="TreeGrafter"/>
</dbReference>
<feature type="domain" description="Helicase ATP-binding" evidence="6">
    <location>
        <begin position="395"/>
        <end position="532"/>
    </location>
</feature>
<dbReference type="InterPro" id="IPR038718">
    <property type="entry name" value="SNF2-like_sf"/>
</dbReference>
<keyword evidence="3" id="KW-0539">Nucleus</keyword>
<evidence type="ECO:0000259" key="8">
    <source>
        <dbReference type="PROSITE" id="PS51467"/>
    </source>
</evidence>
<feature type="domain" description="Helicase C-terminal" evidence="7">
    <location>
        <begin position="647"/>
        <end position="803"/>
    </location>
</feature>
<dbReference type="InterPro" id="IPR000330">
    <property type="entry name" value="SNF2_N"/>
</dbReference>
<dbReference type="InterPro" id="IPR010003">
    <property type="entry name" value="HARP_dom"/>
</dbReference>
<evidence type="ECO:0000256" key="2">
    <source>
        <dbReference type="ARBA" id="ARBA00022801"/>
    </source>
</evidence>
<dbReference type="GO" id="GO:0043596">
    <property type="term" value="C:nuclear replication fork"/>
    <property type="evidence" value="ECO:0007669"/>
    <property type="project" value="TreeGrafter"/>
</dbReference>
<dbReference type="PANTHER" id="PTHR45766">
    <property type="entry name" value="DNA ANNEALING HELICASE AND ENDONUCLEASE ZRANB3 FAMILY MEMBER"/>
    <property type="match status" value="1"/>
</dbReference>
<dbReference type="AlphaFoldDB" id="A0A3P6UIV8"/>
<dbReference type="GO" id="GO:0016787">
    <property type="term" value="F:hydrolase activity"/>
    <property type="evidence" value="ECO:0007669"/>
    <property type="project" value="UniProtKB-KW"/>
</dbReference>
<dbReference type="Pfam" id="PF00176">
    <property type="entry name" value="SNF2-rel_dom"/>
    <property type="match status" value="2"/>
</dbReference>
<dbReference type="GO" id="GO:0031297">
    <property type="term" value="P:replication fork processing"/>
    <property type="evidence" value="ECO:0007669"/>
    <property type="project" value="TreeGrafter"/>
</dbReference>
<dbReference type="CDD" id="cd18793">
    <property type="entry name" value="SF2_C_SNF"/>
    <property type="match status" value="1"/>
</dbReference>
<comment type="subcellular location">
    <subcellularLocation>
        <location evidence="1">Nucleus</location>
    </subcellularLocation>
</comment>
<dbReference type="PROSITE" id="PS51192">
    <property type="entry name" value="HELICASE_ATP_BIND_1"/>
    <property type="match status" value="1"/>
</dbReference>
<keyword evidence="2" id="KW-0378">Hydrolase</keyword>
<evidence type="ECO:0008006" key="11">
    <source>
        <dbReference type="Google" id="ProtNLM"/>
    </source>
</evidence>
<dbReference type="PROSITE" id="PS51194">
    <property type="entry name" value="HELICASE_CTER"/>
    <property type="match status" value="1"/>
</dbReference>
<dbReference type="InterPro" id="IPR027417">
    <property type="entry name" value="P-loop_NTPase"/>
</dbReference>
<dbReference type="InterPro" id="IPR014001">
    <property type="entry name" value="Helicase_ATP-bd"/>
</dbReference>
<dbReference type="SMART" id="SM00487">
    <property type="entry name" value="DEXDc"/>
    <property type="match status" value="1"/>
</dbReference>
<protein>
    <recommendedName>
        <fullName evidence="11">SWI/SNF-related matrix-associated actin-dependent regulator of chromatin subfamily A-like protein 1</fullName>
    </recommendedName>
</protein>
<feature type="transmembrane region" description="Helical" evidence="5">
    <location>
        <begin position="710"/>
        <end position="735"/>
    </location>
</feature>
<dbReference type="GO" id="GO:0005524">
    <property type="term" value="F:ATP binding"/>
    <property type="evidence" value="ECO:0007669"/>
    <property type="project" value="InterPro"/>
</dbReference>
<feature type="domain" description="HARP" evidence="8">
    <location>
        <begin position="291"/>
        <end position="370"/>
    </location>
</feature>
<evidence type="ECO:0000256" key="1">
    <source>
        <dbReference type="ARBA" id="ARBA00004123"/>
    </source>
</evidence>
<dbReference type="Pfam" id="PF07443">
    <property type="entry name" value="HARP"/>
    <property type="match status" value="1"/>
</dbReference>
<sequence length="828" mass="93693">MLPRISFSSIYGEWNMKLLFGIDENLAHVWFSSCTWSTLVVVAVVALVPNAPCFWCLILDDSFIFVCSRELCHAWVGTKGCQQEEKDAEFILVEGSFPYNDGDYLEHKGRDSGMRDEVGLANSRWDVKLSQVNMASSSLTAEQLRRIERNRAEAVRRMVLRKQREKELGDTKNTGVGEINYTTTDFYHPDMSSRKEETVVLPPELGSLNSSKKACVAVRDESAGAMQQVAEKKIDDRPRSSVLSSPTRYVITYREEQQPSTSALSIPSKAKVDHERLPLLSPIKRAPIATTTAHLEQSVVTIIFKLVDSKSFQVQFAPFNYSVISALKTIPSKIYVPEIKAWSFPLEDICTVEKVLQSLDDVSVVIEKISYHTVKKHIEETLVNALFPYQRRGVIYGVMKRGRVLLADEMGLGKSIQALGIARYFKCDWPLLIICPSSVKFSWLNQFQSFLPNIDEIIIIEKGSDRLPLKKTKQMVVIMSYDLMVSKQFHLIEYDFKAIIFKKALRVILLTGTPALSRPVELFSQIRIIDSKMFPNYRDFATRYCDGKQGKYSFEAKGCTNSDELAIILTSSIMLRRLKKDVLNDLPMKRREVVNLTDDSIYTNISKLREAKTAYSGAKDNDARHQRLVEYYYETGIAKARSVSRYIIDHYFYDGAPKRKVLIFAHHQAVLDMISMDVAKKGLRSIRIDGATVSRSRDEQCRLFQENDDVMVAVLSITAAGIGVTLTAASIVIFAELHWNPGTLKQAEDRAHRLGQKDSVFVQYLIAKGTADDVLWPLIQQKLDVLHSCQLSSDTYRGTDSVETTIGPESGGLESHFPKIKRIRSTAR</sequence>